<dbReference type="AlphaFoldDB" id="A0A0S6U9W9"/>
<gene>
    <name evidence="2" type="ORF">MTY_1131</name>
</gene>
<dbReference type="RefSeq" id="WP_011391580.1">
    <property type="nucleotide sequence ID" value="NZ_DF238840.1"/>
</dbReference>
<keyword evidence="1" id="KW-0472">Membrane</keyword>
<keyword evidence="1" id="KW-0812">Transmembrane</keyword>
<feature type="transmembrane region" description="Helical" evidence="1">
    <location>
        <begin position="36"/>
        <end position="59"/>
    </location>
</feature>
<reference evidence="2" key="1">
    <citation type="journal article" date="2014" name="Gene">
        <title>Genome-guided analysis of transformation efficiency and carbon dioxide assimilation by Moorella thermoacetica Y72.</title>
        <authorList>
            <person name="Tsukahara K."/>
            <person name="Kita A."/>
            <person name="Nakashimada Y."/>
            <person name="Hoshino T."/>
            <person name="Murakami K."/>
        </authorList>
    </citation>
    <scope>NUCLEOTIDE SEQUENCE [LARGE SCALE GENOMIC DNA]</scope>
    <source>
        <strain evidence="2">Y72</strain>
    </source>
</reference>
<protein>
    <submittedName>
        <fullName evidence="2">SigmaK-factor processing regulatory BofA</fullName>
    </submittedName>
</protein>
<feature type="transmembrane region" description="Helical" evidence="1">
    <location>
        <begin position="65"/>
        <end position="89"/>
    </location>
</feature>
<dbReference type="EMBL" id="DF238840">
    <property type="protein sequence ID" value="GAF25794.1"/>
    <property type="molecule type" value="Genomic_DNA"/>
</dbReference>
<evidence type="ECO:0000256" key="1">
    <source>
        <dbReference type="SAM" id="Phobius"/>
    </source>
</evidence>
<accession>A0A0S6U9W9</accession>
<proteinExistence type="predicted"/>
<organism evidence="2">
    <name type="scientific">Moorella thermoacetica Y72</name>
    <dbReference type="NCBI Taxonomy" id="1325331"/>
    <lineage>
        <taxon>Bacteria</taxon>
        <taxon>Bacillati</taxon>
        <taxon>Bacillota</taxon>
        <taxon>Clostridia</taxon>
        <taxon>Neomoorellales</taxon>
        <taxon>Neomoorellaceae</taxon>
        <taxon>Neomoorella</taxon>
    </lineage>
</organism>
<sequence length="91" mass="10264">MAGDTIQLLFAALFLLFLIYLLGSIFLKPLKLVLKIIINSFFGLLILWAFNFFGAYFHFFIPLNWLTVLIAGFLGLPGLVLLIFLRLVLGA</sequence>
<dbReference type="Pfam" id="PF07441">
    <property type="entry name" value="BofA"/>
    <property type="match status" value="1"/>
</dbReference>
<evidence type="ECO:0000313" key="2">
    <source>
        <dbReference type="EMBL" id="GAF25794.1"/>
    </source>
</evidence>
<dbReference type="GeneID" id="45616066"/>
<keyword evidence="1" id="KW-1133">Transmembrane helix</keyword>
<feature type="transmembrane region" description="Helical" evidence="1">
    <location>
        <begin position="6"/>
        <end position="27"/>
    </location>
</feature>
<dbReference type="Proteomes" id="UP000063718">
    <property type="component" value="Unassembled WGS sequence"/>
</dbReference>
<dbReference type="NCBIfam" id="TIGR02862">
    <property type="entry name" value="spore_BofA"/>
    <property type="match status" value="1"/>
</dbReference>
<dbReference type="InterPro" id="IPR010001">
    <property type="entry name" value="BofA"/>
</dbReference>
<name>A0A0S6U9W9_NEOTH</name>